<reference evidence="2 3" key="1">
    <citation type="submission" date="2024-06" db="EMBL/GenBank/DDBJ databases">
        <title>A chromosome level genome sequence of Diviner's sage (Salvia divinorum).</title>
        <authorList>
            <person name="Ford S.A."/>
            <person name="Ro D.-K."/>
            <person name="Ness R.W."/>
            <person name="Phillips M.A."/>
        </authorList>
    </citation>
    <scope>NUCLEOTIDE SEQUENCE [LARGE SCALE GENOMIC DNA]</scope>
    <source>
        <strain evidence="2">SAF-2024a</strain>
        <tissue evidence="2">Leaf</tissue>
    </source>
</reference>
<sequence>MELKLLCLGILFMLANVAEIKGSGSTSTVHVINALTDPSPIQLNLAIQRDDHFPRQRLEYLKHDETFDLVIEDIRLYFSCDFKRGEGNGAQFVYELLFDPVRDVAATKLQTNIYWKVDDVGVSISYDNKNYGPKDHWS</sequence>
<evidence type="ECO:0000256" key="1">
    <source>
        <dbReference type="SAM" id="SignalP"/>
    </source>
</evidence>
<keyword evidence="3" id="KW-1185">Reference proteome</keyword>
<name>A0ABD1HI10_SALDI</name>
<proteinExistence type="predicted"/>
<dbReference type="AlphaFoldDB" id="A0ABD1HI10"/>
<protein>
    <recommendedName>
        <fullName evidence="4">S-protein homolog</fullName>
    </recommendedName>
</protein>
<feature type="signal peptide" evidence="1">
    <location>
        <begin position="1"/>
        <end position="22"/>
    </location>
</feature>
<dbReference type="EMBL" id="JBEAFC010000005">
    <property type="protein sequence ID" value="KAL1556072.1"/>
    <property type="molecule type" value="Genomic_DNA"/>
</dbReference>
<evidence type="ECO:0000313" key="3">
    <source>
        <dbReference type="Proteomes" id="UP001567538"/>
    </source>
</evidence>
<accession>A0ABD1HI10</accession>
<organism evidence="2 3">
    <name type="scientific">Salvia divinorum</name>
    <name type="common">Maria pastora</name>
    <name type="synonym">Diviner's sage</name>
    <dbReference type="NCBI Taxonomy" id="28513"/>
    <lineage>
        <taxon>Eukaryota</taxon>
        <taxon>Viridiplantae</taxon>
        <taxon>Streptophyta</taxon>
        <taxon>Embryophyta</taxon>
        <taxon>Tracheophyta</taxon>
        <taxon>Spermatophyta</taxon>
        <taxon>Magnoliopsida</taxon>
        <taxon>eudicotyledons</taxon>
        <taxon>Gunneridae</taxon>
        <taxon>Pentapetalae</taxon>
        <taxon>asterids</taxon>
        <taxon>lamiids</taxon>
        <taxon>Lamiales</taxon>
        <taxon>Lamiaceae</taxon>
        <taxon>Nepetoideae</taxon>
        <taxon>Mentheae</taxon>
        <taxon>Salviinae</taxon>
        <taxon>Salvia</taxon>
        <taxon>Salvia subgen. Calosphace</taxon>
    </lineage>
</organism>
<feature type="chain" id="PRO_5044862622" description="S-protein homolog" evidence="1">
    <location>
        <begin position="23"/>
        <end position="138"/>
    </location>
</feature>
<comment type="caution">
    <text evidence="2">The sequence shown here is derived from an EMBL/GenBank/DDBJ whole genome shotgun (WGS) entry which is preliminary data.</text>
</comment>
<keyword evidence="1" id="KW-0732">Signal</keyword>
<dbReference type="Proteomes" id="UP001567538">
    <property type="component" value="Unassembled WGS sequence"/>
</dbReference>
<evidence type="ECO:0000313" key="2">
    <source>
        <dbReference type="EMBL" id="KAL1556072.1"/>
    </source>
</evidence>
<evidence type="ECO:0008006" key="4">
    <source>
        <dbReference type="Google" id="ProtNLM"/>
    </source>
</evidence>
<gene>
    <name evidence="2" type="ORF">AAHA92_11738</name>
</gene>